<feature type="region of interest" description="Disordered" evidence="1">
    <location>
        <begin position="24"/>
        <end position="157"/>
    </location>
</feature>
<feature type="compositionally biased region" description="Basic residues" evidence="1">
    <location>
        <begin position="65"/>
        <end position="82"/>
    </location>
</feature>
<proteinExistence type="predicted"/>
<protein>
    <submittedName>
        <fullName evidence="2">Uncharacterized protein</fullName>
    </submittedName>
</protein>
<feature type="compositionally biased region" description="Basic and acidic residues" evidence="1">
    <location>
        <begin position="143"/>
        <end position="157"/>
    </location>
</feature>
<accession>A0A836CJH8</accession>
<feature type="compositionally biased region" description="Gly residues" evidence="1">
    <location>
        <begin position="106"/>
        <end position="121"/>
    </location>
</feature>
<feature type="compositionally biased region" description="Basic residues" evidence="1">
    <location>
        <begin position="41"/>
        <end position="50"/>
    </location>
</feature>
<organism evidence="2 3">
    <name type="scientific">Tribonema minus</name>
    <dbReference type="NCBI Taxonomy" id="303371"/>
    <lineage>
        <taxon>Eukaryota</taxon>
        <taxon>Sar</taxon>
        <taxon>Stramenopiles</taxon>
        <taxon>Ochrophyta</taxon>
        <taxon>PX clade</taxon>
        <taxon>Xanthophyceae</taxon>
        <taxon>Tribonematales</taxon>
        <taxon>Tribonemataceae</taxon>
        <taxon>Tribonema</taxon>
    </lineage>
</organism>
<keyword evidence="3" id="KW-1185">Reference proteome</keyword>
<name>A0A836CJH8_9STRA</name>
<evidence type="ECO:0000313" key="3">
    <source>
        <dbReference type="Proteomes" id="UP000664859"/>
    </source>
</evidence>
<evidence type="ECO:0000313" key="2">
    <source>
        <dbReference type="EMBL" id="KAG5188890.1"/>
    </source>
</evidence>
<evidence type="ECO:0000256" key="1">
    <source>
        <dbReference type="SAM" id="MobiDB-lite"/>
    </source>
</evidence>
<feature type="compositionally biased region" description="Basic and acidic residues" evidence="1">
    <location>
        <begin position="124"/>
        <end position="133"/>
    </location>
</feature>
<sequence>MDQGRRDACSFALSVLHVNVRSPPHLRGAPVALQHGADRRQRARHRVRRAARPERVRHQPPHLLVHARHRIPRLHPPPRHQRLSPQTPLSRPLQDPRPLVKRRQRPGGGGGARIAQRGGGAAKHALEARERGAHGRGARQRRREVGERVRPRAAHDDAQVLQRLHRALPVGGALEDVADGAPRVGRACCCCCCRRCCCGGVRVGFAPRRRAGGARQRCSEIW</sequence>
<dbReference type="AlphaFoldDB" id="A0A836CJH8"/>
<dbReference type="Proteomes" id="UP000664859">
    <property type="component" value="Unassembled WGS sequence"/>
</dbReference>
<dbReference type="EMBL" id="JAFCMP010000061">
    <property type="protein sequence ID" value="KAG5188890.1"/>
    <property type="molecule type" value="Genomic_DNA"/>
</dbReference>
<comment type="caution">
    <text evidence="2">The sequence shown here is derived from an EMBL/GenBank/DDBJ whole genome shotgun (WGS) entry which is preliminary data.</text>
</comment>
<reference evidence="2" key="1">
    <citation type="submission" date="2021-02" db="EMBL/GenBank/DDBJ databases">
        <title>First Annotated Genome of the Yellow-green Alga Tribonema minus.</title>
        <authorList>
            <person name="Mahan K.M."/>
        </authorList>
    </citation>
    <scope>NUCLEOTIDE SEQUENCE</scope>
    <source>
        <strain evidence="2">UTEX B ZZ1240</strain>
    </source>
</reference>
<gene>
    <name evidence="2" type="ORF">JKP88DRAFT_303527</name>
</gene>